<sequence>MTDVSEAWDFALWLLPEGEAAMSLQGEIHRLAARFDAPRFTPHVTAYGGKAVVDEALEAVVRRLVAACVPLTLPVTGLTHGDFLFQTLFLSLGATPALADWFTEITDALGNPKNYRLNPHLSLIYAPLTDADKQALSFEKQGWYEAEVPASLVFDRLALVTPGPRGWHPFDHWRQVLEVPLG</sequence>
<keyword evidence="2" id="KW-1185">Reference proteome</keyword>
<dbReference type="RefSeq" id="WP_207860900.1">
    <property type="nucleotide sequence ID" value="NZ_JAFREP010000020.1"/>
</dbReference>
<proteinExistence type="predicted"/>
<dbReference type="SUPFAM" id="SSF55144">
    <property type="entry name" value="LigT-like"/>
    <property type="match status" value="1"/>
</dbReference>
<dbReference type="PANTHER" id="PTHR28141:SF1">
    <property type="entry name" value="2',3'-CYCLIC-NUCLEOTIDE 3'-PHOSPHODIESTERASE"/>
    <property type="match status" value="1"/>
</dbReference>
<dbReference type="Proteomes" id="UP000664417">
    <property type="component" value="Unassembled WGS sequence"/>
</dbReference>
<evidence type="ECO:0000313" key="1">
    <source>
        <dbReference type="EMBL" id="MBO1320925.1"/>
    </source>
</evidence>
<dbReference type="GO" id="GO:0004113">
    <property type="term" value="F:2',3'-cyclic-nucleotide 3'-phosphodiesterase activity"/>
    <property type="evidence" value="ECO:0007669"/>
    <property type="project" value="TreeGrafter"/>
</dbReference>
<organism evidence="1 2">
    <name type="scientific">Acanthopleuribacter pedis</name>
    <dbReference type="NCBI Taxonomy" id="442870"/>
    <lineage>
        <taxon>Bacteria</taxon>
        <taxon>Pseudomonadati</taxon>
        <taxon>Acidobacteriota</taxon>
        <taxon>Holophagae</taxon>
        <taxon>Acanthopleuribacterales</taxon>
        <taxon>Acanthopleuribacteraceae</taxon>
        <taxon>Acanthopleuribacter</taxon>
    </lineage>
</organism>
<dbReference type="Gene3D" id="3.90.1140.10">
    <property type="entry name" value="Cyclic phosphodiesterase"/>
    <property type="match status" value="1"/>
</dbReference>
<name>A0A8J7QBW9_9BACT</name>
<gene>
    <name evidence="1" type="ORF">J3U88_20775</name>
</gene>
<dbReference type="InterPro" id="IPR012386">
    <property type="entry name" value="Cyclic-nucl_3Pdiesterase"/>
</dbReference>
<dbReference type="GO" id="GO:0009187">
    <property type="term" value="P:cyclic nucleotide metabolic process"/>
    <property type="evidence" value="ECO:0007669"/>
    <property type="project" value="TreeGrafter"/>
</dbReference>
<dbReference type="EMBL" id="JAFREP010000020">
    <property type="protein sequence ID" value="MBO1320925.1"/>
    <property type="molecule type" value="Genomic_DNA"/>
</dbReference>
<protein>
    <recommendedName>
        <fullName evidence="3">2'-5' RNA ligase family protein</fullName>
    </recommendedName>
</protein>
<evidence type="ECO:0000313" key="2">
    <source>
        <dbReference type="Proteomes" id="UP000664417"/>
    </source>
</evidence>
<evidence type="ECO:0008006" key="3">
    <source>
        <dbReference type="Google" id="ProtNLM"/>
    </source>
</evidence>
<comment type="caution">
    <text evidence="1">The sequence shown here is derived from an EMBL/GenBank/DDBJ whole genome shotgun (WGS) entry which is preliminary data.</text>
</comment>
<dbReference type="AlphaFoldDB" id="A0A8J7QBW9"/>
<dbReference type="InterPro" id="IPR009097">
    <property type="entry name" value="Cyclic_Pdiesterase"/>
</dbReference>
<dbReference type="PANTHER" id="PTHR28141">
    <property type="entry name" value="2',3'-CYCLIC-NUCLEOTIDE 3'-PHOSPHODIESTERASE"/>
    <property type="match status" value="1"/>
</dbReference>
<accession>A0A8J7QBW9</accession>
<reference evidence="1" key="1">
    <citation type="submission" date="2021-03" db="EMBL/GenBank/DDBJ databases">
        <authorList>
            <person name="Wang G."/>
        </authorList>
    </citation>
    <scope>NUCLEOTIDE SEQUENCE</scope>
    <source>
        <strain evidence="1">KCTC 12899</strain>
    </source>
</reference>